<dbReference type="Gene3D" id="2.60.410.10">
    <property type="entry name" value="D-Ala-D-Ala carboxypeptidase, C-terminal domain"/>
    <property type="match status" value="1"/>
</dbReference>
<proteinExistence type="inferred from homology"/>
<keyword evidence="13" id="KW-0573">Peptidoglycan synthesis</keyword>
<comment type="similarity">
    <text evidence="4 20">Belongs to the peptidase S11 family.</text>
</comment>
<feature type="signal peptide" evidence="21">
    <location>
        <begin position="1"/>
        <end position="27"/>
    </location>
</feature>
<dbReference type="GO" id="GO:0009002">
    <property type="term" value="F:serine-type D-Ala-D-Ala carboxypeptidase activity"/>
    <property type="evidence" value="ECO:0007669"/>
    <property type="project" value="UniProtKB-EC"/>
</dbReference>
<keyword evidence="10 21" id="KW-0732">Signal</keyword>
<dbReference type="SUPFAM" id="SSF69189">
    <property type="entry name" value="Penicillin-binding protein associated domain"/>
    <property type="match status" value="1"/>
</dbReference>
<dbReference type="InterPro" id="IPR001967">
    <property type="entry name" value="Peptidase_S11_N"/>
</dbReference>
<evidence type="ECO:0000256" key="11">
    <source>
        <dbReference type="ARBA" id="ARBA00022801"/>
    </source>
</evidence>
<dbReference type="FunFam" id="3.40.710.10:FF:000001">
    <property type="entry name" value="D-alanyl-D-alanine serine-type carboxypeptidase"/>
    <property type="match status" value="1"/>
</dbReference>
<dbReference type="PROSITE" id="PS51257">
    <property type="entry name" value="PROKAR_LIPOPROTEIN"/>
    <property type="match status" value="1"/>
</dbReference>
<feature type="chain" id="PRO_5003227223" description="serine-type D-Ala-D-Ala carboxypeptidase" evidence="21">
    <location>
        <begin position="28"/>
        <end position="429"/>
    </location>
</feature>
<comment type="subcellular location">
    <subcellularLocation>
        <location evidence="2">Cell inner membrane</location>
        <topology evidence="2">Peripheral membrane protein</topology>
    </subcellularLocation>
</comment>
<name>E8LHJ6_SUCHY</name>
<gene>
    <name evidence="23" type="ORF">HMPREF9444_00169</name>
</gene>
<keyword evidence="24" id="KW-1185">Reference proteome</keyword>
<evidence type="ECO:0000256" key="6">
    <source>
        <dbReference type="ARBA" id="ARBA00022475"/>
    </source>
</evidence>
<sequence>MNYIFNRNNIIAAASAFLLTVSSCAVSAEAIPDPFAQFKNNPTAAAPNASGVQNTASAPLVLPSPPTFDAESWVLMDYHSGQVLFEHNGQKKIWPASLTKMMTSYVIGMEIKAGRLKPDDQVMITEEAWSKNYSDSSKMFIEVGDTVSVDSLNKGIIIQSGNDACVAMAIHLAGSEAGFVSVMNTYAKQLGLNHTHFSNVHGLFSEDNYSTAYDMALLGRALIRDLPEEYSIYAQKEFTFNGIKQSNRNRLLWDKTLNVDGIKTGHLSQVGYNLVASAPSGNMRLIASVIGAKSESQRADFCRQMLSYGFRFFELYTPFKQGQSILKREVRLGDTDSVDLTVNEDVGMMIPRGSSSNIKISYRLNKAVFTAPIAKGDNLGIIEFKLNDKTLSRAPLVAKEAVNEGGFFSQLWDKAYMFFTSESNDSNDK</sequence>
<evidence type="ECO:0000256" key="16">
    <source>
        <dbReference type="ARBA" id="ARBA00034000"/>
    </source>
</evidence>
<dbReference type="STRING" id="762983.HMPREF9444_00169"/>
<evidence type="ECO:0000256" key="5">
    <source>
        <dbReference type="ARBA" id="ARBA00012448"/>
    </source>
</evidence>
<dbReference type="SMART" id="SM00936">
    <property type="entry name" value="PBP5_C"/>
    <property type="match status" value="1"/>
</dbReference>
<dbReference type="AlphaFoldDB" id="E8LHJ6"/>
<dbReference type="GO" id="GO:0008658">
    <property type="term" value="F:penicillin binding"/>
    <property type="evidence" value="ECO:0007669"/>
    <property type="project" value="UniProtKB-ARBA"/>
</dbReference>
<comment type="function">
    <text evidence="1">Removes C-terminal D-alanyl residues from sugar-peptide cell wall precursors.</text>
</comment>
<dbReference type="GO" id="GO:0009252">
    <property type="term" value="P:peptidoglycan biosynthetic process"/>
    <property type="evidence" value="ECO:0007669"/>
    <property type="project" value="UniProtKB-UniPathway"/>
</dbReference>
<protein>
    <recommendedName>
        <fullName evidence="5">serine-type D-Ala-D-Ala carboxypeptidase</fullName>
        <ecNumber evidence="5">3.4.16.4</ecNumber>
    </recommendedName>
</protein>
<accession>E8LHJ6</accession>
<evidence type="ECO:0000256" key="14">
    <source>
        <dbReference type="ARBA" id="ARBA00023136"/>
    </source>
</evidence>
<comment type="pathway">
    <text evidence="17">Glycan biosynthesis.</text>
</comment>
<dbReference type="HOGENOM" id="CLU_027070_8_1_6"/>
<dbReference type="PANTHER" id="PTHR21581">
    <property type="entry name" value="D-ALANYL-D-ALANINE CARBOXYPEPTIDASE"/>
    <property type="match status" value="1"/>
</dbReference>
<dbReference type="Gene3D" id="3.40.710.10">
    <property type="entry name" value="DD-peptidase/beta-lactamase superfamily"/>
    <property type="match status" value="1"/>
</dbReference>
<dbReference type="EMBL" id="AEVO01000007">
    <property type="protein sequence ID" value="EFY08015.1"/>
    <property type="molecule type" value="Genomic_DNA"/>
</dbReference>
<evidence type="ECO:0000256" key="15">
    <source>
        <dbReference type="ARBA" id="ARBA00023316"/>
    </source>
</evidence>
<dbReference type="UniPathway" id="UPA00219"/>
<feature type="active site" evidence="18">
    <location>
        <position position="160"/>
    </location>
</feature>
<dbReference type="Pfam" id="PF07943">
    <property type="entry name" value="PBP5_C"/>
    <property type="match status" value="1"/>
</dbReference>
<keyword evidence="9" id="KW-0645">Protease</keyword>
<dbReference type="GO" id="GO:0005886">
    <property type="term" value="C:plasma membrane"/>
    <property type="evidence" value="ECO:0007669"/>
    <property type="project" value="UniProtKB-SubCell"/>
</dbReference>
<evidence type="ECO:0000259" key="22">
    <source>
        <dbReference type="SMART" id="SM00936"/>
    </source>
</evidence>
<dbReference type="eggNOG" id="COG1686">
    <property type="taxonomic scope" value="Bacteria"/>
</dbReference>
<keyword evidence="12" id="KW-0133">Cell shape</keyword>
<dbReference type="EC" id="3.4.16.4" evidence="5"/>
<organism evidence="23 24">
    <name type="scientific">Succinatimonas hippei (strain DSM 22608 / JCM 16073 / KCTC 15190 / YIT 12066)</name>
    <dbReference type="NCBI Taxonomy" id="762983"/>
    <lineage>
        <taxon>Bacteria</taxon>
        <taxon>Pseudomonadati</taxon>
        <taxon>Pseudomonadota</taxon>
        <taxon>Gammaproteobacteria</taxon>
        <taxon>Aeromonadales</taxon>
        <taxon>Succinivibrionaceae</taxon>
        <taxon>Succinatimonas</taxon>
    </lineage>
</organism>
<dbReference type="InterPro" id="IPR012338">
    <property type="entry name" value="Beta-lactam/transpept-like"/>
</dbReference>
<evidence type="ECO:0000256" key="21">
    <source>
        <dbReference type="SAM" id="SignalP"/>
    </source>
</evidence>
<dbReference type="InterPro" id="IPR015956">
    <property type="entry name" value="Peniciliin-bd_prot_C_sf"/>
</dbReference>
<reference evidence="23 24" key="1">
    <citation type="submission" date="2011-01" db="EMBL/GenBank/DDBJ databases">
        <authorList>
            <person name="Weinstock G."/>
            <person name="Sodergren E."/>
            <person name="Clifton S."/>
            <person name="Fulton L."/>
            <person name="Fulton B."/>
            <person name="Courtney L."/>
            <person name="Fronick C."/>
            <person name="Harrison M."/>
            <person name="Strong C."/>
            <person name="Farmer C."/>
            <person name="Delahaunty K."/>
            <person name="Markovic C."/>
            <person name="Hall O."/>
            <person name="Minx P."/>
            <person name="Tomlinson C."/>
            <person name="Mitreva M."/>
            <person name="Hou S."/>
            <person name="Chen J."/>
            <person name="Wollam A."/>
            <person name="Pepin K.H."/>
            <person name="Johnson M."/>
            <person name="Bhonagiri V."/>
            <person name="Zhang X."/>
            <person name="Suruliraj S."/>
            <person name="Warren W."/>
            <person name="Chinwalla A."/>
            <person name="Mardis E.R."/>
            <person name="Wilson R.K."/>
        </authorList>
    </citation>
    <scope>NUCLEOTIDE SEQUENCE [LARGE SCALE GENOMIC DNA]</scope>
    <source>
        <strain evidence="24">DSM 22608 / JCM 16073 / KCTC 15190 / YIT 12066</strain>
    </source>
</reference>
<comment type="catalytic activity">
    <reaction evidence="16">
        <text>Preferential cleavage: (Ac)2-L-Lys-D-Ala-|-D-Ala. Also transpeptidation of peptidyl-alanyl moieties that are N-acyl substituents of D-alanine.</text>
        <dbReference type="EC" id="3.4.16.4"/>
    </reaction>
</comment>
<keyword evidence="11" id="KW-0378">Hydrolase</keyword>
<evidence type="ECO:0000256" key="8">
    <source>
        <dbReference type="ARBA" id="ARBA00022645"/>
    </source>
</evidence>
<comment type="pathway">
    <text evidence="3">Cell wall biogenesis; peptidoglycan biosynthesis.</text>
</comment>
<evidence type="ECO:0000256" key="1">
    <source>
        <dbReference type="ARBA" id="ARBA00003217"/>
    </source>
</evidence>
<dbReference type="PRINTS" id="PR00725">
    <property type="entry name" value="DADACBPTASE1"/>
</dbReference>
<evidence type="ECO:0000256" key="7">
    <source>
        <dbReference type="ARBA" id="ARBA00022519"/>
    </source>
</evidence>
<dbReference type="SUPFAM" id="SSF56601">
    <property type="entry name" value="beta-lactamase/transpeptidase-like"/>
    <property type="match status" value="1"/>
</dbReference>
<evidence type="ECO:0000256" key="9">
    <source>
        <dbReference type="ARBA" id="ARBA00022670"/>
    </source>
</evidence>
<evidence type="ECO:0000313" key="24">
    <source>
        <dbReference type="Proteomes" id="UP000018458"/>
    </source>
</evidence>
<keyword evidence="15" id="KW-0961">Cell wall biogenesis/degradation</keyword>
<dbReference type="PANTHER" id="PTHR21581:SF6">
    <property type="entry name" value="TRAFFICKING PROTEIN PARTICLE COMPLEX SUBUNIT 12"/>
    <property type="match status" value="1"/>
</dbReference>
<feature type="active site" description="Acyl-ester intermediate" evidence="18">
    <location>
        <position position="97"/>
    </location>
</feature>
<evidence type="ECO:0000256" key="4">
    <source>
        <dbReference type="ARBA" id="ARBA00007164"/>
    </source>
</evidence>
<dbReference type="GO" id="GO:0008360">
    <property type="term" value="P:regulation of cell shape"/>
    <property type="evidence" value="ECO:0007669"/>
    <property type="project" value="UniProtKB-KW"/>
</dbReference>
<keyword evidence="8 23" id="KW-0121">Carboxypeptidase</keyword>
<dbReference type="GO" id="GO:0006508">
    <property type="term" value="P:proteolysis"/>
    <property type="evidence" value="ECO:0007669"/>
    <property type="project" value="UniProtKB-KW"/>
</dbReference>
<evidence type="ECO:0000256" key="13">
    <source>
        <dbReference type="ARBA" id="ARBA00022984"/>
    </source>
</evidence>
<dbReference type="Pfam" id="PF00768">
    <property type="entry name" value="Peptidase_S11"/>
    <property type="match status" value="1"/>
</dbReference>
<evidence type="ECO:0000256" key="18">
    <source>
        <dbReference type="PIRSR" id="PIRSR618044-1"/>
    </source>
</evidence>
<dbReference type="InterPro" id="IPR018044">
    <property type="entry name" value="Peptidase_S11"/>
</dbReference>
<feature type="active site" description="Proton acceptor" evidence="18">
    <location>
        <position position="100"/>
    </location>
</feature>
<evidence type="ECO:0000256" key="3">
    <source>
        <dbReference type="ARBA" id="ARBA00004752"/>
    </source>
</evidence>
<evidence type="ECO:0000313" key="23">
    <source>
        <dbReference type="EMBL" id="EFY08015.1"/>
    </source>
</evidence>
<dbReference type="InterPro" id="IPR012907">
    <property type="entry name" value="Peptidase_S11_C"/>
</dbReference>
<evidence type="ECO:0000256" key="12">
    <source>
        <dbReference type="ARBA" id="ARBA00022960"/>
    </source>
</evidence>
<feature type="domain" description="Peptidase S11 D-Ala-D-Ala carboxypeptidase A C-terminal" evidence="22">
    <location>
        <begin position="313"/>
        <end position="404"/>
    </location>
</feature>
<evidence type="ECO:0000256" key="2">
    <source>
        <dbReference type="ARBA" id="ARBA00004417"/>
    </source>
</evidence>
<dbReference type="Proteomes" id="UP000018458">
    <property type="component" value="Unassembled WGS sequence"/>
</dbReference>
<dbReference type="GO" id="GO:0071555">
    <property type="term" value="P:cell wall organization"/>
    <property type="evidence" value="ECO:0007669"/>
    <property type="project" value="UniProtKB-KW"/>
</dbReference>
<dbReference type="InterPro" id="IPR037167">
    <property type="entry name" value="Peptidase_S11_C_sf"/>
</dbReference>
<evidence type="ECO:0000256" key="17">
    <source>
        <dbReference type="ARBA" id="ARBA00060592"/>
    </source>
</evidence>
<evidence type="ECO:0000256" key="19">
    <source>
        <dbReference type="PIRSR" id="PIRSR618044-2"/>
    </source>
</evidence>
<evidence type="ECO:0000256" key="20">
    <source>
        <dbReference type="RuleBase" id="RU004016"/>
    </source>
</evidence>
<keyword evidence="14" id="KW-0472">Membrane</keyword>
<keyword evidence="7" id="KW-0997">Cell inner membrane</keyword>
<keyword evidence="6" id="KW-1003">Cell membrane</keyword>
<feature type="binding site" evidence="19">
    <location>
        <position position="263"/>
    </location>
    <ligand>
        <name>substrate</name>
    </ligand>
</feature>
<comment type="caution">
    <text evidence="23">The sequence shown here is derived from an EMBL/GenBank/DDBJ whole genome shotgun (WGS) entry which is preliminary data.</text>
</comment>
<evidence type="ECO:0000256" key="10">
    <source>
        <dbReference type="ARBA" id="ARBA00022729"/>
    </source>
</evidence>
<dbReference type="RefSeq" id="WP_009142396.1">
    <property type="nucleotide sequence ID" value="NZ_GL830945.1"/>
</dbReference>